<dbReference type="InterPro" id="IPR017853">
    <property type="entry name" value="GH"/>
</dbReference>
<accession>A0A2W4YHJ4</accession>
<gene>
    <name evidence="3" type="ORF">DI640_15575</name>
</gene>
<evidence type="ECO:0000256" key="1">
    <source>
        <dbReference type="SAM" id="SignalP"/>
    </source>
</evidence>
<evidence type="ECO:0000313" key="4">
    <source>
        <dbReference type="Proteomes" id="UP000249555"/>
    </source>
</evidence>
<reference evidence="3 4" key="1">
    <citation type="submission" date="2017-08" db="EMBL/GenBank/DDBJ databases">
        <title>Infants hospitalized years apart are colonized by the same room-sourced microbial strains.</title>
        <authorList>
            <person name="Brooks B."/>
            <person name="Olm M.R."/>
            <person name="Firek B.A."/>
            <person name="Baker R."/>
            <person name="Thomas B.C."/>
            <person name="Morowitz M.J."/>
            <person name="Banfield J.F."/>
        </authorList>
    </citation>
    <scope>NUCLEOTIDE SEQUENCE [LARGE SCALE GENOMIC DNA]</scope>
    <source>
        <strain evidence="3">S2_018_000_R3_119</strain>
    </source>
</reference>
<dbReference type="Proteomes" id="UP000249555">
    <property type="component" value="Unassembled WGS sequence"/>
</dbReference>
<dbReference type="InterPro" id="IPR013785">
    <property type="entry name" value="Aldolase_TIM"/>
</dbReference>
<dbReference type="InterPro" id="IPR004352">
    <property type="entry name" value="GH114_TIM-barrel"/>
</dbReference>
<dbReference type="AlphaFoldDB" id="A0A2W4YHJ4"/>
<dbReference type="EMBL" id="QFMX01000190">
    <property type="protein sequence ID" value="PZO69034.1"/>
    <property type="molecule type" value="Genomic_DNA"/>
</dbReference>
<feature type="non-terminal residue" evidence="3">
    <location>
        <position position="198"/>
    </location>
</feature>
<sequence>MVFRSAVVSACVAAIVATTPLPLATAAPVALPPTTGGFDYQLGGTADTPGLAVVARDSTAAPLPGAYNICYVNGYQTQPGSGHEWLTRYPDAVLRDDSGEPVADPDWPDEYLLDPSTPDRRAAILEMLGPSISRCASSGFEAVEIDNLDTFTRAPGIDRAGALELARAFVAFAHGLGLAIGQKNAAEITGIGREIGFD</sequence>
<evidence type="ECO:0000313" key="3">
    <source>
        <dbReference type="EMBL" id="PZO69034.1"/>
    </source>
</evidence>
<dbReference type="Gene3D" id="3.20.20.70">
    <property type="entry name" value="Aldolase class I"/>
    <property type="match status" value="1"/>
</dbReference>
<feature type="chain" id="PRO_5015996212" description="Glycoside-hydrolase family GH114 TIM-barrel domain-containing protein" evidence="1">
    <location>
        <begin position="27"/>
        <end position="198"/>
    </location>
</feature>
<evidence type="ECO:0000259" key="2">
    <source>
        <dbReference type="Pfam" id="PF03537"/>
    </source>
</evidence>
<comment type="caution">
    <text evidence="3">The sequence shown here is derived from an EMBL/GenBank/DDBJ whole genome shotgun (WGS) entry which is preliminary data.</text>
</comment>
<dbReference type="PANTHER" id="PTHR35273">
    <property type="entry name" value="ALPHA-1,4 POLYGALACTOSAMINIDASE, PUTATIVE (AFU_ORTHOLOGUE AFUA_3G07890)-RELATED"/>
    <property type="match status" value="1"/>
</dbReference>
<keyword evidence="1" id="KW-0732">Signal</keyword>
<proteinExistence type="predicted"/>
<name>A0A2W4YHJ4_9SPHN</name>
<feature type="signal peptide" evidence="1">
    <location>
        <begin position="1"/>
        <end position="26"/>
    </location>
</feature>
<dbReference type="SUPFAM" id="SSF51445">
    <property type="entry name" value="(Trans)glycosidases"/>
    <property type="match status" value="1"/>
</dbReference>
<protein>
    <recommendedName>
        <fullName evidence="2">Glycoside-hydrolase family GH114 TIM-barrel domain-containing protein</fullName>
    </recommendedName>
</protein>
<feature type="domain" description="Glycoside-hydrolase family GH114 TIM-barrel" evidence="2">
    <location>
        <begin position="38"/>
        <end position="189"/>
    </location>
</feature>
<organism evidence="3 4">
    <name type="scientific">Sphingomonas taxi</name>
    <dbReference type="NCBI Taxonomy" id="1549858"/>
    <lineage>
        <taxon>Bacteria</taxon>
        <taxon>Pseudomonadati</taxon>
        <taxon>Pseudomonadota</taxon>
        <taxon>Alphaproteobacteria</taxon>
        <taxon>Sphingomonadales</taxon>
        <taxon>Sphingomonadaceae</taxon>
        <taxon>Sphingomonas</taxon>
    </lineage>
</organism>
<dbReference type="Pfam" id="PF03537">
    <property type="entry name" value="Glyco_hydro_114"/>
    <property type="match status" value="1"/>
</dbReference>
<dbReference type="PANTHER" id="PTHR35273:SF2">
    <property type="entry name" value="ALPHA-GALACTOSIDASE"/>
    <property type="match status" value="1"/>
</dbReference>